<gene>
    <name evidence="2" type="ORF">ACFPQ6_18345</name>
</gene>
<dbReference type="InterPro" id="IPR039261">
    <property type="entry name" value="FNR_nucleotide-bd"/>
</dbReference>
<name>A0ABW1DQY4_9DEIO</name>
<keyword evidence="3" id="KW-1185">Reference proteome</keyword>
<evidence type="ECO:0000313" key="3">
    <source>
        <dbReference type="Proteomes" id="UP001595979"/>
    </source>
</evidence>
<comment type="caution">
    <text evidence="2">The sequence shown here is derived from an EMBL/GenBank/DDBJ whole genome shotgun (WGS) entry which is preliminary data.</text>
</comment>
<dbReference type="Proteomes" id="UP001595979">
    <property type="component" value="Unassembled WGS sequence"/>
</dbReference>
<dbReference type="EMBL" id="JBHSOH010000044">
    <property type="protein sequence ID" value="MFC5850254.1"/>
    <property type="molecule type" value="Genomic_DNA"/>
</dbReference>
<organism evidence="2 3">
    <name type="scientific">Deinococcus petrolearius</name>
    <dbReference type="NCBI Taxonomy" id="1751295"/>
    <lineage>
        <taxon>Bacteria</taxon>
        <taxon>Thermotogati</taxon>
        <taxon>Deinococcota</taxon>
        <taxon>Deinococci</taxon>
        <taxon>Deinococcales</taxon>
        <taxon>Deinococcaceae</taxon>
        <taxon>Deinococcus</taxon>
    </lineage>
</organism>
<dbReference type="Pfam" id="PF04954">
    <property type="entry name" value="SIP"/>
    <property type="match status" value="1"/>
</dbReference>
<protein>
    <submittedName>
        <fullName evidence="2">SIP domain-containing protein</fullName>
    </submittedName>
</protein>
<sequence>MRPARSGRGAWGRATACGCAAGGPSAFPSSGPARCCWATRRRCRPSPRCWRAGRASRDPRVLLEIRDAAEQRYLDGVGLPAGTHLSWLPAGETPGSSLLRAVQGLERVPGSVWGALEVDAARTLRAAVRDDLGVARGASVVMGYWHGPA</sequence>
<dbReference type="RefSeq" id="WP_380052239.1">
    <property type="nucleotide sequence ID" value="NZ_JBHSOH010000044.1"/>
</dbReference>
<dbReference type="Gene3D" id="3.40.50.80">
    <property type="entry name" value="Nucleotide-binding domain of ferredoxin-NADP reductase (FNR) module"/>
    <property type="match status" value="1"/>
</dbReference>
<feature type="domain" description="SIP-like Rossmann fold" evidence="1">
    <location>
        <begin position="60"/>
        <end position="146"/>
    </location>
</feature>
<proteinExistence type="predicted"/>
<evidence type="ECO:0000313" key="2">
    <source>
        <dbReference type="EMBL" id="MFC5850254.1"/>
    </source>
</evidence>
<reference evidence="3" key="1">
    <citation type="journal article" date="2019" name="Int. J. Syst. Evol. Microbiol.">
        <title>The Global Catalogue of Microorganisms (GCM) 10K type strain sequencing project: providing services to taxonomists for standard genome sequencing and annotation.</title>
        <authorList>
            <consortium name="The Broad Institute Genomics Platform"/>
            <consortium name="The Broad Institute Genome Sequencing Center for Infectious Disease"/>
            <person name="Wu L."/>
            <person name="Ma J."/>
        </authorList>
    </citation>
    <scope>NUCLEOTIDE SEQUENCE [LARGE SCALE GENOMIC DNA]</scope>
    <source>
        <strain evidence="3">CGMCC 1.15053</strain>
    </source>
</reference>
<evidence type="ECO:0000259" key="1">
    <source>
        <dbReference type="Pfam" id="PF04954"/>
    </source>
</evidence>
<dbReference type="InterPro" id="IPR007037">
    <property type="entry name" value="SIP_rossman_dom"/>
</dbReference>
<accession>A0ABW1DQY4</accession>